<accession>A0A0A9ES52</accession>
<evidence type="ECO:0000313" key="1">
    <source>
        <dbReference type="EMBL" id="JAD98862.1"/>
    </source>
</evidence>
<sequence length="26" mass="3210">MIKMKNYKDSIESQWLICLKQKNRPN</sequence>
<reference evidence="1" key="1">
    <citation type="submission" date="2014-09" db="EMBL/GenBank/DDBJ databases">
        <authorList>
            <person name="Magalhaes I.L.F."/>
            <person name="Oliveira U."/>
            <person name="Santos F.R."/>
            <person name="Vidigal T.H.D.A."/>
            <person name="Brescovit A.D."/>
            <person name="Santos A.J."/>
        </authorList>
    </citation>
    <scope>NUCLEOTIDE SEQUENCE</scope>
    <source>
        <tissue evidence="1">Shoot tissue taken approximately 20 cm above the soil surface</tissue>
    </source>
</reference>
<proteinExistence type="predicted"/>
<dbReference type="AlphaFoldDB" id="A0A0A9ES52"/>
<organism evidence="1">
    <name type="scientific">Arundo donax</name>
    <name type="common">Giant reed</name>
    <name type="synonym">Donax arundinaceus</name>
    <dbReference type="NCBI Taxonomy" id="35708"/>
    <lineage>
        <taxon>Eukaryota</taxon>
        <taxon>Viridiplantae</taxon>
        <taxon>Streptophyta</taxon>
        <taxon>Embryophyta</taxon>
        <taxon>Tracheophyta</taxon>
        <taxon>Spermatophyta</taxon>
        <taxon>Magnoliopsida</taxon>
        <taxon>Liliopsida</taxon>
        <taxon>Poales</taxon>
        <taxon>Poaceae</taxon>
        <taxon>PACMAD clade</taxon>
        <taxon>Arundinoideae</taxon>
        <taxon>Arundineae</taxon>
        <taxon>Arundo</taxon>
    </lineage>
</organism>
<dbReference type="EMBL" id="GBRH01199033">
    <property type="protein sequence ID" value="JAD98862.1"/>
    <property type="molecule type" value="Transcribed_RNA"/>
</dbReference>
<reference evidence="1" key="2">
    <citation type="journal article" date="2015" name="Data Brief">
        <title>Shoot transcriptome of the giant reed, Arundo donax.</title>
        <authorList>
            <person name="Barrero R.A."/>
            <person name="Guerrero F.D."/>
            <person name="Moolhuijzen P."/>
            <person name="Goolsby J.A."/>
            <person name="Tidwell J."/>
            <person name="Bellgard S.E."/>
            <person name="Bellgard M.I."/>
        </authorList>
    </citation>
    <scope>NUCLEOTIDE SEQUENCE</scope>
    <source>
        <tissue evidence="1">Shoot tissue taken approximately 20 cm above the soil surface</tissue>
    </source>
</reference>
<name>A0A0A9ES52_ARUDO</name>
<protein>
    <submittedName>
        <fullName evidence="1">Uncharacterized protein</fullName>
    </submittedName>
</protein>